<evidence type="ECO:0000313" key="2">
    <source>
        <dbReference type="EMBL" id="AAQ65386.1"/>
    </source>
</evidence>
<dbReference type="EMBL" id="AE015924">
    <property type="protein sequence ID" value="AAQ65386.1"/>
    <property type="molecule type" value="Genomic_DNA"/>
</dbReference>
<dbReference type="HOGENOM" id="CLU_1414042_0_0_10"/>
<dbReference type="Proteomes" id="UP000000588">
    <property type="component" value="Chromosome"/>
</dbReference>
<dbReference type="KEGG" id="pgi:PG_0145"/>
<feature type="compositionally biased region" description="Polar residues" evidence="1">
    <location>
        <begin position="12"/>
        <end position="30"/>
    </location>
</feature>
<dbReference type="STRING" id="242619.PG_0145"/>
<feature type="region of interest" description="Disordered" evidence="1">
    <location>
        <begin position="1"/>
        <end position="30"/>
    </location>
</feature>
<keyword evidence="3" id="KW-1185">Reference proteome</keyword>
<reference evidence="2 3" key="1">
    <citation type="journal article" date="2003" name="J. Bacteriol.">
        <title>Complete genome sequence of the oral pathogenic bacterium Porphyromonas gingivalis strain W83.</title>
        <authorList>
            <person name="Nelson K."/>
            <person name="Fleishmann R."/>
            <person name="DeBoy R."/>
            <person name="Paulsen I."/>
            <person name="Fouts D."/>
            <person name="Eisen J."/>
            <person name="Daugherty S."/>
            <person name="Dodson R."/>
            <person name="Durkin A."/>
            <person name="Gwinn M."/>
            <person name="Haft D."/>
            <person name="Kolonay J."/>
            <person name="Nelson W."/>
            <person name="White O."/>
            <person name="Mason T."/>
            <person name="Tallon L."/>
            <person name="Gray J."/>
            <person name="Granger D."/>
            <person name="Tettelin H."/>
            <person name="Dong H."/>
            <person name="Galvin J."/>
            <person name="Duncan M."/>
            <person name="Dewhirst F."/>
            <person name="Fraser C."/>
        </authorList>
    </citation>
    <scope>NUCLEOTIDE SEQUENCE [LARGE SCALE GENOMIC DNA]</scope>
    <source>
        <strain evidence="3">ATCC BAA-308 / W83</strain>
    </source>
</reference>
<evidence type="ECO:0000256" key="1">
    <source>
        <dbReference type="SAM" id="MobiDB-lite"/>
    </source>
</evidence>
<name>Q7MXM7_PORGI</name>
<proteinExistence type="predicted"/>
<accession>Q7MXM7</accession>
<gene>
    <name evidence="2" type="ordered locus">PG_0145</name>
</gene>
<sequence>MSLVPGRAASGTLPNKTSLPSSLGSKTKTSVDPRISCKGYGRGRSSLLCLPLLGSGLSGRGPGRFRSSGISTEVDHCRVLFFLHLLVQGFLQDVLALIDLSRVEEVSRNDGQNGNDTGRPPSGLLEEIGSLADAHDLIAGCEAGCQAAPFGVLYHYDQNKEERYEQDENSQYDVHLYILFLSLIINFSKNRI</sequence>
<dbReference type="AlphaFoldDB" id="Q7MXM7"/>
<protein>
    <submittedName>
        <fullName evidence="2">Uncharacterized protein</fullName>
    </submittedName>
</protein>
<dbReference type="EnsemblBacteria" id="AAQ65386">
    <property type="protein sequence ID" value="AAQ65386"/>
    <property type="gene ID" value="PG_0145"/>
</dbReference>
<organism evidence="2 3">
    <name type="scientific">Porphyromonas gingivalis (strain ATCC BAA-308 / W83)</name>
    <dbReference type="NCBI Taxonomy" id="242619"/>
    <lineage>
        <taxon>Bacteria</taxon>
        <taxon>Pseudomonadati</taxon>
        <taxon>Bacteroidota</taxon>
        <taxon>Bacteroidia</taxon>
        <taxon>Bacteroidales</taxon>
        <taxon>Porphyromonadaceae</taxon>
        <taxon>Porphyromonas</taxon>
    </lineage>
</organism>
<evidence type="ECO:0000313" key="3">
    <source>
        <dbReference type="Proteomes" id="UP000000588"/>
    </source>
</evidence>